<evidence type="ECO:0000259" key="7">
    <source>
        <dbReference type="PROSITE" id="PS50850"/>
    </source>
</evidence>
<evidence type="ECO:0000256" key="3">
    <source>
        <dbReference type="ARBA" id="ARBA00022692"/>
    </source>
</evidence>
<dbReference type="PROSITE" id="PS50850">
    <property type="entry name" value="MFS"/>
    <property type="match status" value="1"/>
</dbReference>
<dbReference type="EMBL" id="JAGIOO010000001">
    <property type="protein sequence ID" value="MBP2471281.1"/>
    <property type="molecule type" value="Genomic_DNA"/>
</dbReference>
<accession>A0ABS5A409</accession>
<dbReference type="InterPro" id="IPR011701">
    <property type="entry name" value="MFS"/>
</dbReference>
<keyword evidence="4 6" id="KW-1133">Transmembrane helix</keyword>
<dbReference type="Proteomes" id="UP001519363">
    <property type="component" value="Unassembled WGS sequence"/>
</dbReference>
<dbReference type="RefSeq" id="WP_158103373.1">
    <property type="nucleotide sequence ID" value="NZ_JAGIOO010000001.1"/>
</dbReference>
<keyword evidence="2" id="KW-1003">Cell membrane</keyword>
<evidence type="ECO:0000256" key="2">
    <source>
        <dbReference type="ARBA" id="ARBA00022475"/>
    </source>
</evidence>
<gene>
    <name evidence="8" type="ORF">JOF53_000153</name>
</gene>
<evidence type="ECO:0000256" key="1">
    <source>
        <dbReference type="ARBA" id="ARBA00004651"/>
    </source>
</evidence>
<dbReference type="CDD" id="cd06173">
    <property type="entry name" value="MFS_MefA_like"/>
    <property type="match status" value="1"/>
</dbReference>
<dbReference type="InterPro" id="IPR020846">
    <property type="entry name" value="MFS_dom"/>
</dbReference>
<protein>
    <submittedName>
        <fullName evidence="8">MFS family permease</fullName>
    </submittedName>
</protein>
<feature type="domain" description="Major facilitator superfamily (MFS) profile" evidence="7">
    <location>
        <begin position="1"/>
        <end position="398"/>
    </location>
</feature>
<feature type="transmembrane region" description="Helical" evidence="6">
    <location>
        <begin position="369"/>
        <end position="394"/>
    </location>
</feature>
<feature type="transmembrane region" description="Helical" evidence="6">
    <location>
        <begin position="251"/>
        <end position="275"/>
    </location>
</feature>
<comment type="caution">
    <text evidence="8">The sequence shown here is derived from an EMBL/GenBank/DDBJ whole genome shotgun (WGS) entry which is preliminary data.</text>
</comment>
<dbReference type="InterPro" id="IPR036259">
    <property type="entry name" value="MFS_trans_sf"/>
</dbReference>
<evidence type="ECO:0000256" key="5">
    <source>
        <dbReference type="ARBA" id="ARBA00023136"/>
    </source>
</evidence>
<dbReference type="Gene3D" id="1.20.1250.20">
    <property type="entry name" value="MFS general substrate transporter like domains"/>
    <property type="match status" value="1"/>
</dbReference>
<evidence type="ECO:0000313" key="8">
    <source>
        <dbReference type="EMBL" id="MBP2471281.1"/>
    </source>
</evidence>
<feature type="transmembrane region" description="Helical" evidence="6">
    <location>
        <begin position="47"/>
        <end position="67"/>
    </location>
</feature>
<dbReference type="PANTHER" id="PTHR23513">
    <property type="entry name" value="INTEGRAL MEMBRANE EFFLUX PROTEIN-RELATED"/>
    <property type="match status" value="1"/>
</dbReference>
<dbReference type="SUPFAM" id="SSF103473">
    <property type="entry name" value="MFS general substrate transporter"/>
    <property type="match status" value="1"/>
</dbReference>
<keyword evidence="5 6" id="KW-0472">Membrane</keyword>
<proteinExistence type="predicted"/>
<sequence length="404" mass="40322">MTTAVARPAWREPAYLRYLAGHGTSLLGDQVWHVALSWAAVQLASPGVAGTVLAVSAVPRLVLLLAGGALADRYDVRRLMVGSDLVRAVVMLAAAGLAWSAPSLLWLVLVALVFGVADAVFLPAAGSLQPRLVETAQLPSAAAVQELVGRAALLLGAPLGGALVAVGGLPLACLVNAVTFGVSMVAVASVRPRRTVPPSGEAAFAAVRAGFAFLRGARVVRTALLVALVVNLGFVGPMNIGLALLASSRGWGAAGIGLLLAAFGGGAALGALVLLRVRVRRRLGVVAAVSAAAEGLATAAMAHAPTLALAVGAAGLVGLVAAPFGVALQTVVQARTPDAFRGRVTSVNTLCGLGIAPLAMSLFGLTADAVGASTAFLVSAGLELVGAALCLSVADLRRAEVPRG</sequence>
<keyword evidence="9" id="KW-1185">Reference proteome</keyword>
<comment type="subcellular location">
    <subcellularLocation>
        <location evidence="1">Cell membrane</location>
        <topology evidence="1">Multi-pass membrane protein</topology>
    </subcellularLocation>
</comment>
<keyword evidence="3 6" id="KW-0812">Transmembrane</keyword>
<dbReference type="Pfam" id="PF07690">
    <property type="entry name" value="MFS_1"/>
    <property type="match status" value="1"/>
</dbReference>
<reference evidence="8 9" key="1">
    <citation type="submission" date="2021-03" db="EMBL/GenBank/DDBJ databases">
        <title>Sequencing the genomes of 1000 actinobacteria strains.</title>
        <authorList>
            <person name="Klenk H.-P."/>
        </authorList>
    </citation>
    <scope>NUCLEOTIDE SEQUENCE [LARGE SCALE GENOMIC DNA]</scope>
    <source>
        <strain evidence="8 9">DSM 44580</strain>
    </source>
</reference>
<feature type="transmembrane region" description="Helical" evidence="6">
    <location>
        <begin position="344"/>
        <end position="363"/>
    </location>
</feature>
<name>A0ABS5A409_9PSEU</name>
<organism evidence="8 9">
    <name type="scientific">Crossiella equi</name>
    <dbReference type="NCBI Taxonomy" id="130796"/>
    <lineage>
        <taxon>Bacteria</taxon>
        <taxon>Bacillati</taxon>
        <taxon>Actinomycetota</taxon>
        <taxon>Actinomycetes</taxon>
        <taxon>Pseudonocardiales</taxon>
        <taxon>Pseudonocardiaceae</taxon>
        <taxon>Crossiella</taxon>
    </lineage>
</organism>
<evidence type="ECO:0000256" key="4">
    <source>
        <dbReference type="ARBA" id="ARBA00022989"/>
    </source>
</evidence>
<feature type="transmembrane region" description="Helical" evidence="6">
    <location>
        <begin position="171"/>
        <end position="190"/>
    </location>
</feature>
<dbReference type="PANTHER" id="PTHR23513:SF17">
    <property type="entry name" value="MEMBRANE PROTEIN"/>
    <property type="match status" value="1"/>
</dbReference>
<feature type="transmembrane region" description="Helical" evidence="6">
    <location>
        <begin position="308"/>
        <end position="332"/>
    </location>
</feature>
<evidence type="ECO:0000256" key="6">
    <source>
        <dbReference type="SAM" id="Phobius"/>
    </source>
</evidence>
<feature type="transmembrane region" description="Helical" evidence="6">
    <location>
        <begin position="282"/>
        <end position="302"/>
    </location>
</feature>
<feature type="transmembrane region" description="Helical" evidence="6">
    <location>
        <begin position="223"/>
        <end position="245"/>
    </location>
</feature>
<evidence type="ECO:0000313" key="9">
    <source>
        <dbReference type="Proteomes" id="UP001519363"/>
    </source>
</evidence>